<dbReference type="AlphaFoldDB" id="A0A1H6C4U3"/>
<evidence type="ECO:0000256" key="2">
    <source>
        <dbReference type="ARBA" id="ARBA00022741"/>
    </source>
</evidence>
<keyword evidence="10" id="KW-1185">Reference proteome</keyword>
<organism evidence="9 10">
    <name type="scientific">Sphingobacterium lactis</name>
    <dbReference type="NCBI Taxonomy" id="797291"/>
    <lineage>
        <taxon>Bacteria</taxon>
        <taxon>Pseudomonadati</taxon>
        <taxon>Bacteroidota</taxon>
        <taxon>Sphingobacteriia</taxon>
        <taxon>Sphingobacteriales</taxon>
        <taxon>Sphingobacteriaceae</taxon>
        <taxon>Sphingobacterium</taxon>
    </lineage>
</organism>
<dbReference type="NCBIfam" id="NF003154">
    <property type="entry name" value="PRK04123.1"/>
    <property type="match status" value="1"/>
</dbReference>
<dbReference type="GO" id="GO:0019150">
    <property type="term" value="F:D-ribulokinase activity"/>
    <property type="evidence" value="ECO:0007669"/>
    <property type="project" value="TreeGrafter"/>
</dbReference>
<keyword evidence="3 9" id="KW-0418">Kinase</keyword>
<reference evidence="10" key="1">
    <citation type="submission" date="2016-10" db="EMBL/GenBank/DDBJ databases">
        <authorList>
            <person name="Varghese N."/>
            <person name="Submissions S."/>
        </authorList>
    </citation>
    <scope>NUCLEOTIDE SEQUENCE [LARGE SCALE GENOMIC DNA]</scope>
    <source>
        <strain evidence="10">DSM 22361</strain>
    </source>
</reference>
<dbReference type="GO" id="GO:0019569">
    <property type="term" value="P:L-arabinose catabolic process to D-xylulose 5-phosphate"/>
    <property type="evidence" value="ECO:0007669"/>
    <property type="project" value="InterPro"/>
</dbReference>
<evidence type="ECO:0000259" key="8">
    <source>
        <dbReference type="Pfam" id="PF02782"/>
    </source>
</evidence>
<protein>
    <submittedName>
        <fullName evidence="9">L-ribulokinase</fullName>
    </submittedName>
</protein>
<keyword evidence="1" id="KW-0808">Transferase</keyword>
<dbReference type="GO" id="GO:0008741">
    <property type="term" value="F:ribulokinase activity"/>
    <property type="evidence" value="ECO:0007669"/>
    <property type="project" value="InterPro"/>
</dbReference>
<feature type="domain" description="Carbohydrate kinase FGGY N-terminal" evidence="7">
    <location>
        <begin position="24"/>
        <end position="300"/>
    </location>
</feature>
<gene>
    <name evidence="9" type="ORF">SAMN05421877_11356</name>
</gene>
<sequence length="577" mass="63548">MVFNAFIAHYKPTFKILFMDRSFVIGIDYGTDSVRSVLVDVSSGVEVSSSVFYYPRWKAGKYCQAVNSQYRQHPLDYLEGLESTIKDCLEKSSIADIGNMVTAISVDTTGSTPIAVNQDGVPLAMLDEFKDNPNAMFILWKDHMAIKEANELNEHAEKYPINYLKYVGGVYSSEWYWAKLLHILRKDEAVRQATFSWVEHCDYIPFVLTGGSDATQLKRGVCSAGHKALFASEFGGVPPKDFFTDWDPLLAPILDHIFTETYTAAESAGTISPEWADRLGLNEQVKIGIGAFDCHMGAVGGQIEPYHLSKVMGTSTCDIVVVPKDEVGDTLVRGICGQVDGSVIPGMLGMEAGQSAFGDAYAWFKKLLMWPLDFMVSKSDLLSTETIESLKEEYESNLLIQLSAKAEELEINLDSEFAIDWFNGRRTPDANQELKGAIGGLGLGSDAPRIFRSIVEATCFGAKSIVDRFESEGIPIKGLIALGGVAKKSPFIMQMMADVMNAPIKVHKSEQTCALGAAMFAATVAGHYASVEDAMHAMGQGFEKTYQPNPQKVSIYAKRYNRYKELGGFLESFTSKN</sequence>
<evidence type="ECO:0000256" key="6">
    <source>
        <dbReference type="ARBA" id="ARBA00023277"/>
    </source>
</evidence>
<keyword evidence="4" id="KW-0067">ATP-binding</keyword>
<keyword evidence="2" id="KW-0547">Nucleotide-binding</keyword>
<keyword evidence="6" id="KW-0119">Carbohydrate metabolism</keyword>
<evidence type="ECO:0000259" key="7">
    <source>
        <dbReference type="Pfam" id="PF00370"/>
    </source>
</evidence>
<keyword evidence="5" id="KW-0054">Arabinose catabolism</keyword>
<evidence type="ECO:0000256" key="4">
    <source>
        <dbReference type="ARBA" id="ARBA00022840"/>
    </source>
</evidence>
<dbReference type="InterPro" id="IPR018485">
    <property type="entry name" value="FGGY_C"/>
</dbReference>
<accession>A0A1H6C4U3</accession>
<dbReference type="GO" id="GO:0005524">
    <property type="term" value="F:ATP binding"/>
    <property type="evidence" value="ECO:0007669"/>
    <property type="project" value="UniProtKB-KW"/>
</dbReference>
<proteinExistence type="predicted"/>
<dbReference type="Pfam" id="PF02782">
    <property type="entry name" value="FGGY_C"/>
    <property type="match status" value="1"/>
</dbReference>
<dbReference type="CDD" id="cd07781">
    <property type="entry name" value="ASKHA_NBD_FGGY_L-RBK"/>
    <property type="match status" value="1"/>
</dbReference>
<dbReference type="EMBL" id="FNUT01000013">
    <property type="protein sequence ID" value="SEG67952.1"/>
    <property type="molecule type" value="Genomic_DNA"/>
</dbReference>
<evidence type="ECO:0000256" key="5">
    <source>
        <dbReference type="ARBA" id="ARBA00022935"/>
    </source>
</evidence>
<dbReference type="GO" id="GO:0005737">
    <property type="term" value="C:cytoplasm"/>
    <property type="evidence" value="ECO:0007669"/>
    <property type="project" value="TreeGrafter"/>
</dbReference>
<dbReference type="InterPro" id="IPR018484">
    <property type="entry name" value="FGGY_N"/>
</dbReference>
<dbReference type="PANTHER" id="PTHR43435:SF4">
    <property type="entry name" value="FGGY CARBOHYDRATE KINASE DOMAIN-CONTAINING PROTEIN"/>
    <property type="match status" value="1"/>
</dbReference>
<feature type="domain" description="Carbohydrate kinase FGGY C-terminal" evidence="8">
    <location>
        <begin position="310"/>
        <end position="523"/>
    </location>
</feature>
<dbReference type="InterPro" id="IPR043129">
    <property type="entry name" value="ATPase_NBD"/>
</dbReference>
<evidence type="ECO:0000256" key="1">
    <source>
        <dbReference type="ARBA" id="ARBA00022679"/>
    </source>
</evidence>
<dbReference type="InterPro" id="IPR005929">
    <property type="entry name" value="Ribulokinase"/>
</dbReference>
<dbReference type="Proteomes" id="UP000236731">
    <property type="component" value="Unassembled WGS sequence"/>
</dbReference>
<dbReference type="PANTHER" id="PTHR43435">
    <property type="entry name" value="RIBULOKINASE"/>
    <property type="match status" value="1"/>
</dbReference>
<evidence type="ECO:0000256" key="3">
    <source>
        <dbReference type="ARBA" id="ARBA00022777"/>
    </source>
</evidence>
<dbReference type="Gene3D" id="3.30.420.40">
    <property type="match status" value="2"/>
</dbReference>
<dbReference type="Pfam" id="PF00370">
    <property type="entry name" value="FGGY_N"/>
    <property type="match status" value="1"/>
</dbReference>
<evidence type="ECO:0000313" key="9">
    <source>
        <dbReference type="EMBL" id="SEG67952.1"/>
    </source>
</evidence>
<name>A0A1H6C4U3_9SPHI</name>
<dbReference type="SUPFAM" id="SSF53067">
    <property type="entry name" value="Actin-like ATPase domain"/>
    <property type="match status" value="2"/>
</dbReference>
<evidence type="ECO:0000313" key="10">
    <source>
        <dbReference type="Proteomes" id="UP000236731"/>
    </source>
</evidence>
<dbReference type="InterPro" id="IPR000577">
    <property type="entry name" value="Carb_kinase_FGGY"/>
</dbReference>
<dbReference type="PIRSF" id="PIRSF000538">
    <property type="entry name" value="GlpK"/>
    <property type="match status" value="1"/>
</dbReference>